<dbReference type="Pfam" id="PF22725">
    <property type="entry name" value="GFO_IDH_MocA_C3"/>
    <property type="match status" value="1"/>
</dbReference>
<dbReference type="InterPro" id="IPR051450">
    <property type="entry name" value="Gfo/Idh/MocA_Oxidoreductases"/>
</dbReference>
<dbReference type="Gene3D" id="3.40.50.720">
    <property type="entry name" value="NAD(P)-binding Rossmann-like Domain"/>
    <property type="match status" value="1"/>
</dbReference>
<feature type="domain" description="GFO/IDH/MocA-like oxidoreductase" evidence="2">
    <location>
        <begin position="131"/>
        <end position="251"/>
    </location>
</feature>
<dbReference type="SUPFAM" id="SSF51735">
    <property type="entry name" value="NAD(P)-binding Rossmann-fold domains"/>
    <property type="match status" value="1"/>
</dbReference>
<sequence>MASHSALIIGCGSIGERHLRCFQQTGRATVIACEANPSLLERITADYAVPGISDWQRLAPDERIDCAIICTPAPSHVEIARALLARGIHVLIEKPLSHSLQDVDSLIAARDRSGCQAGVAYVYRVFPLLEAAASFLQAGSLGPIVQAHVTTGQPFHLLRPAYASTYYRDHASGGGAIQDGLTHVANWIESVLGPTRSLICDSAHQVLADVEVEDTVHVAARHDGALVNYVFNQFQLPNEMTFQFNAARGSVKVELHANRWGVCTDPAAGWTWHELPQPERDTHFTAQANAFLDAIEGTAPVRCTLEDAAHTLRFNLAALQASQRDQRVHLADLHA</sequence>
<dbReference type="Gene3D" id="3.30.360.10">
    <property type="entry name" value="Dihydrodipicolinate Reductase, domain 2"/>
    <property type="match status" value="1"/>
</dbReference>
<evidence type="ECO:0000313" key="3">
    <source>
        <dbReference type="EMBL" id="WRQ85518.1"/>
    </source>
</evidence>
<accession>A0ABZ1C2P9</accession>
<proteinExistence type="predicted"/>
<gene>
    <name evidence="3" type="ORF">K1X11_011965</name>
</gene>
<dbReference type="EMBL" id="CP139781">
    <property type="protein sequence ID" value="WRQ85518.1"/>
    <property type="molecule type" value="Genomic_DNA"/>
</dbReference>
<protein>
    <submittedName>
        <fullName evidence="3">Gfo/Idh/MocA family oxidoreductase</fullName>
    </submittedName>
</protein>
<dbReference type="Pfam" id="PF01408">
    <property type="entry name" value="GFO_IDH_MocA"/>
    <property type="match status" value="1"/>
</dbReference>
<dbReference type="InterPro" id="IPR000683">
    <property type="entry name" value="Gfo/Idh/MocA-like_OxRdtase_N"/>
</dbReference>
<feature type="domain" description="Gfo/Idh/MocA-like oxidoreductase N-terminal" evidence="1">
    <location>
        <begin position="7"/>
        <end position="121"/>
    </location>
</feature>
<dbReference type="Proteomes" id="UP000738431">
    <property type="component" value="Chromosome"/>
</dbReference>
<keyword evidence="4" id="KW-1185">Reference proteome</keyword>
<name>A0ABZ1C2P9_9BACT</name>
<dbReference type="InterPro" id="IPR036291">
    <property type="entry name" value="NAD(P)-bd_dom_sf"/>
</dbReference>
<evidence type="ECO:0000259" key="2">
    <source>
        <dbReference type="Pfam" id="PF22725"/>
    </source>
</evidence>
<organism evidence="3 4">
    <name type="scientific">Actomonas aquatica</name>
    <dbReference type="NCBI Taxonomy" id="2866162"/>
    <lineage>
        <taxon>Bacteria</taxon>
        <taxon>Pseudomonadati</taxon>
        <taxon>Verrucomicrobiota</taxon>
        <taxon>Opitutia</taxon>
        <taxon>Opitutales</taxon>
        <taxon>Opitutaceae</taxon>
        <taxon>Actomonas</taxon>
    </lineage>
</organism>
<dbReference type="RefSeq" id="WP_221031950.1">
    <property type="nucleotide sequence ID" value="NZ_CP139781.1"/>
</dbReference>
<dbReference type="SUPFAM" id="SSF55347">
    <property type="entry name" value="Glyceraldehyde-3-phosphate dehydrogenase-like, C-terminal domain"/>
    <property type="match status" value="1"/>
</dbReference>
<dbReference type="InterPro" id="IPR055170">
    <property type="entry name" value="GFO_IDH_MocA-like_dom"/>
</dbReference>
<evidence type="ECO:0000313" key="4">
    <source>
        <dbReference type="Proteomes" id="UP000738431"/>
    </source>
</evidence>
<dbReference type="PANTHER" id="PTHR43377:SF1">
    <property type="entry name" value="BILIVERDIN REDUCTASE A"/>
    <property type="match status" value="1"/>
</dbReference>
<evidence type="ECO:0000259" key="1">
    <source>
        <dbReference type="Pfam" id="PF01408"/>
    </source>
</evidence>
<dbReference type="PANTHER" id="PTHR43377">
    <property type="entry name" value="BILIVERDIN REDUCTASE A"/>
    <property type="match status" value="1"/>
</dbReference>
<reference evidence="3 4" key="1">
    <citation type="submission" date="2023-12" db="EMBL/GenBank/DDBJ databases">
        <title>Description of an unclassified Opitutus bacterium of Verrucomicrobiota.</title>
        <authorList>
            <person name="Zhang D.-F."/>
        </authorList>
    </citation>
    <scope>NUCLEOTIDE SEQUENCE [LARGE SCALE GENOMIC DNA]</scope>
    <source>
        <strain evidence="3 4">WL0086</strain>
    </source>
</reference>